<keyword evidence="8" id="KW-0539">Nucleus</keyword>
<keyword evidence="14" id="KW-1185">Reference proteome</keyword>
<feature type="domain" description="HSF-type DNA-binding" evidence="12">
    <location>
        <begin position="50"/>
        <end position="74"/>
    </location>
</feature>
<comment type="subunit">
    <text evidence="2">Homotrimer.</text>
</comment>
<dbReference type="SMART" id="SM00415">
    <property type="entry name" value="HSF"/>
    <property type="match status" value="1"/>
</dbReference>
<dbReference type="GO" id="GO:0005634">
    <property type="term" value="C:nucleus"/>
    <property type="evidence" value="ECO:0007669"/>
    <property type="project" value="UniProtKB-SubCell"/>
</dbReference>
<dbReference type="FunFam" id="1.10.10.10:FF:000037">
    <property type="entry name" value="Heat stress transcription factor B-4"/>
    <property type="match status" value="1"/>
</dbReference>
<evidence type="ECO:0000256" key="10">
    <source>
        <dbReference type="SAM" id="Coils"/>
    </source>
</evidence>
<evidence type="ECO:0000313" key="14">
    <source>
        <dbReference type="Proteomes" id="UP000825729"/>
    </source>
</evidence>
<dbReference type="GO" id="GO:0006357">
    <property type="term" value="P:regulation of transcription by RNA polymerase II"/>
    <property type="evidence" value="ECO:0007669"/>
    <property type="project" value="TreeGrafter"/>
</dbReference>
<dbReference type="InterPro" id="IPR036388">
    <property type="entry name" value="WH-like_DNA-bd_sf"/>
</dbReference>
<organism evidence="13 14">
    <name type="scientific">Aristolochia fimbriata</name>
    <name type="common">White veined hardy Dutchman's pipe vine</name>
    <dbReference type="NCBI Taxonomy" id="158543"/>
    <lineage>
        <taxon>Eukaryota</taxon>
        <taxon>Viridiplantae</taxon>
        <taxon>Streptophyta</taxon>
        <taxon>Embryophyta</taxon>
        <taxon>Tracheophyta</taxon>
        <taxon>Spermatophyta</taxon>
        <taxon>Magnoliopsida</taxon>
        <taxon>Magnoliidae</taxon>
        <taxon>Piperales</taxon>
        <taxon>Aristolochiaceae</taxon>
        <taxon>Aristolochia</taxon>
    </lineage>
</organism>
<keyword evidence="7" id="KW-0804">Transcription</keyword>
<dbReference type="Pfam" id="PF00447">
    <property type="entry name" value="HSF_DNA-bind"/>
    <property type="match status" value="1"/>
</dbReference>
<feature type="compositionally biased region" description="Basic and acidic residues" evidence="11">
    <location>
        <begin position="198"/>
        <end position="207"/>
    </location>
</feature>
<keyword evidence="6" id="KW-0238">DNA-binding</keyword>
<evidence type="ECO:0000256" key="9">
    <source>
        <dbReference type="RuleBase" id="RU004020"/>
    </source>
</evidence>
<proteinExistence type="inferred from homology"/>
<evidence type="ECO:0000313" key="13">
    <source>
        <dbReference type="EMBL" id="KAG9455789.1"/>
    </source>
</evidence>
<evidence type="ECO:0000256" key="6">
    <source>
        <dbReference type="ARBA" id="ARBA00023125"/>
    </source>
</evidence>
<dbReference type="Gene3D" id="1.10.10.10">
    <property type="entry name" value="Winged helix-like DNA-binding domain superfamily/Winged helix DNA-binding domain"/>
    <property type="match status" value="1"/>
</dbReference>
<feature type="region of interest" description="Disordered" evidence="11">
    <location>
        <begin position="187"/>
        <end position="257"/>
    </location>
</feature>
<comment type="similarity">
    <text evidence="9">Belongs to the HSF family.</text>
</comment>
<keyword evidence="4" id="KW-0805">Transcription regulation</keyword>
<evidence type="ECO:0000256" key="2">
    <source>
        <dbReference type="ARBA" id="ARBA00011233"/>
    </source>
</evidence>
<dbReference type="InterPro" id="IPR036390">
    <property type="entry name" value="WH_DNA-bd_sf"/>
</dbReference>
<evidence type="ECO:0000256" key="11">
    <source>
        <dbReference type="SAM" id="MobiDB-lite"/>
    </source>
</evidence>
<comment type="caution">
    <text evidence="13">The sequence shown here is derived from an EMBL/GenBank/DDBJ whole genome shotgun (WGS) entry which is preliminary data.</text>
</comment>
<dbReference type="Proteomes" id="UP000825729">
    <property type="component" value="Unassembled WGS sequence"/>
</dbReference>
<keyword evidence="10" id="KW-0175">Coiled coil</keyword>
<evidence type="ECO:0000256" key="7">
    <source>
        <dbReference type="ARBA" id="ARBA00023163"/>
    </source>
</evidence>
<evidence type="ECO:0000256" key="4">
    <source>
        <dbReference type="ARBA" id="ARBA00023015"/>
    </source>
</evidence>
<dbReference type="PROSITE" id="PS00434">
    <property type="entry name" value="HSF_DOMAIN"/>
    <property type="match status" value="1"/>
</dbReference>
<evidence type="ECO:0000256" key="3">
    <source>
        <dbReference type="ARBA" id="ARBA00022553"/>
    </source>
</evidence>
<evidence type="ECO:0000256" key="1">
    <source>
        <dbReference type="ARBA" id="ARBA00004123"/>
    </source>
</evidence>
<dbReference type="SUPFAM" id="SSF46785">
    <property type="entry name" value="Winged helix' DNA-binding domain"/>
    <property type="match status" value="1"/>
</dbReference>
<dbReference type="EMBL" id="JAINDJ010000002">
    <property type="protein sequence ID" value="KAG9455789.1"/>
    <property type="molecule type" value="Genomic_DNA"/>
</dbReference>
<feature type="coiled-coil region" evidence="10">
    <location>
        <begin position="125"/>
        <end position="159"/>
    </location>
</feature>
<sequence length="309" mass="34650">MEGGNNLIAPFVSKTYQMVNDPATDSLISWTAGNNSFVVFDPLDFSNRLLPIHFKHNNFSSFVRQLNTYGFRKVDPDKWEFAHESFLRGQKHLLKNIVRRKTHNHRAASTTLVAKQEADQEDEMERAIMSELVRLKQEQRALEAEMEVINRRLQATERRPQQMMTFLVKVVEDPDLLSRMMLEHGDKKRRLKMPGPTKVEEPDHIPRLTDVGAVNGDQFGYGSSSTSSSSGGGTSSGGDPVHPITFDPNYLPHASNPAPLPPFDSLSLAAAQYSNGTGTQYHPKVVFPDWGSLESNLPSYPCSYPGDTF</sequence>
<keyword evidence="3" id="KW-0597">Phosphoprotein</keyword>
<dbReference type="PANTHER" id="PTHR10015:SF332">
    <property type="entry name" value="HEAT STRESS TRANSCRIPTION FACTOR C-1"/>
    <property type="match status" value="1"/>
</dbReference>
<dbReference type="AlphaFoldDB" id="A0AAV7F4G2"/>
<evidence type="ECO:0000259" key="12">
    <source>
        <dbReference type="PROSITE" id="PS00434"/>
    </source>
</evidence>
<dbReference type="InterPro" id="IPR000232">
    <property type="entry name" value="HSF_DNA-bd"/>
</dbReference>
<evidence type="ECO:0000256" key="8">
    <source>
        <dbReference type="ARBA" id="ARBA00023242"/>
    </source>
</evidence>
<dbReference type="GO" id="GO:0003700">
    <property type="term" value="F:DNA-binding transcription factor activity"/>
    <property type="evidence" value="ECO:0007669"/>
    <property type="project" value="InterPro"/>
</dbReference>
<accession>A0AAV7F4G2</accession>
<gene>
    <name evidence="13" type="ORF">H6P81_000297</name>
</gene>
<dbReference type="GO" id="GO:0034605">
    <property type="term" value="P:cellular response to heat"/>
    <property type="evidence" value="ECO:0007669"/>
    <property type="project" value="TreeGrafter"/>
</dbReference>
<keyword evidence="5" id="KW-0346">Stress response</keyword>
<reference evidence="13 14" key="1">
    <citation type="submission" date="2021-07" db="EMBL/GenBank/DDBJ databases">
        <title>The Aristolochia fimbriata genome: insights into angiosperm evolution, floral development and chemical biosynthesis.</title>
        <authorList>
            <person name="Jiao Y."/>
        </authorList>
    </citation>
    <scope>NUCLEOTIDE SEQUENCE [LARGE SCALE GENOMIC DNA]</scope>
    <source>
        <strain evidence="13">IBCAS-2021</strain>
        <tissue evidence="13">Leaf</tissue>
    </source>
</reference>
<dbReference type="PRINTS" id="PR00056">
    <property type="entry name" value="HSFDOMAIN"/>
</dbReference>
<name>A0AAV7F4G2_ARIFI</name>
<evidence type="ECO:0000256" key="5">
    <source>
        <dbReference type="ARBA" id="ARBA00023016"/>
    </source>
</evidence>
<comment type="subcellular location">
    <subcellularLocation>
        <location evidence="1">Nucleus</location>
    </subcellularLocation>
</comment>
<dbReference type="GO" id="GO:0000978">
    <property type="term" value="F:RNA polymerase II cis-regulatory region sequence-specific DNA binding"/>
    <property type="evidence" value="ECO:0007669"/>
    <property type="project" value="TreeGrafter"/>
</dbReference>
<protein>
    <recommendedName>
        <fullName evidence="12">HSF-type DNA-binding domain-containing protein</fullName>
    </recommendedName>
</protein>
<dbReference type="PANTHER" id="PTHR10015">
    <property type="entry name" value="HEAT SHOCK TRANSCRIPTION FACTOR"/>
    <property type="match status" value="1"/>
</dbReference>